<evidence type="ECO:0000256" key="2">
    <source>
        <dbReference type="SAM" id="Phobius"/>
    </source>
</evidence>
<dbReference type="EMBL" id="JAGKQM010000018">
    <property type="protein sequence ID" value="KAH0864854.1"/>
    <property type="molecule type" value="Genomic_DNA"/>
</dbReference>
<evidence type="ECO:0000313" key="4">
    <source>
        <dbReference type="Proteomes" id="UP000824890"/>
    </source>
</evidence>
<protein>
    <recommendedName>
        <fullName evidence="5">NB-ARC domain-containing protein</fullName>
    </recommendedName>
</protein>
<evidence type="ECO:0008006" key="5">
    <source>
        <dbReference type="Google" id="ProtNLM"/>
    </source>
</evidence>
<accession>A0ABQ7YAX0</accession>
<comment type="caution">
    <text evidence="3">The sequence shown here is derived from an EMBL/GenBank/DDBJ whole genome shotgun (WGS) entry which is preliminary data.</text>
</comment>
<dbReference type="SUPFAM" id="SSF52540">
    <property type="entry name" value="P-loop containing nucleoside triphosphate hydrolases"/>
    <property type="match status" value="1"/>
</dbReference>
<gene>
    <name evidence="3" type="ORF">HID58_082065</name>
</gene>
<dbReference type="Gene3D" id="3.40.50.300">
    <property type="entry name" value="P-loop containing nucleotide triphosphate hydrolases"/>
    <property type="match status" value="1"/>
</dbReference>
<name>A0ABQ7YAX0_BRANA</name>
<proteinExistence type="predicted"/>
<keyword evidence="2" id="KW-0472">Membrane</keyword>
<feature type="region of interest" description="Disordered" evidence="1">
    <location>
        <begin position="347"/>
        <end position="395"/>
    </location>
</feature>
<feature type="transmembrane region" description="Helical" evidence="2">
    <location>
        <begin position="6"/>
        <end position="32"/>
    </location>
</feature>
<dbReference type="Proteomes" id="UP000824890">
    <property type="component" value="Unassembled WGS sequence"/>
</dbReference>
<evidence type="ECO:0000256" key="1">
    <source>
        <dbReference type="SAM" id="MobiDB-lite"/>
    </source>
</evidence>
<organism evidence="3 4">
    <name type="scientific">Brassica napus</name>
    <name type="common">Rape</name>
    <dbReference type="NCBI Taxonomy" id="3708"/>
    <lineage>
        <taxon>Eukaryota</taxon>
        <taxon>Viridiplantae</taxon>
        <taxon>Streptophyta</taxon>
        <taxon>Embryophyta</taxon>
        <taxon>Tracheophyta</taxon>
        <taxon>Spermatophyta</taxon>
        <taxon>Magnoliopsida</taxon>
        <taxon>eudicotyledons</taxon>
        <taxon>Gunneridae</taxon>
        <taxon>Pentapetalae</taxon>
        <taxon>rosids</taxon>
        <taxon>malvids</taxon>
        <taxon>Brassicales</taxon>
        <taxon>Brassicaceae</taxon>
        <taxon>Brassiceae</taxon>
        <taxon>Brassica</taxon>
    </lineage>
</organism>
<feature type="transmembrane region" description="Helical" evidence="2">
    <location>
        <begin position="93"/>
        <end position="114"/>
    </location>
</feature>
<feature type="compositionally biased region" description="Polar residues" evidence="1">
    <location>
        <begin position="347"/>
        <end position="361"/>
    </location>
</feature>
<sequence>MDTLGLIIVIVLDYATLPPPLILLCNTQWFFLSTLERVESRMSPHNPSLPLTKVKTKLLNDGDDDLVVSAPLGCGKTTLATQLCHDEEIKEKFVYIFFCVVLSVLPLGPLYRLYSITAVTKHQKDSEAVDGLRKLIVEVKEDGPILLCWMMFEFPSFGPAYHFETFGRGVRSLLIEWASPRYHIRICTIQCCMKRSKSKRSMMMQIHNVTIKRQNREQVEEQDPLIRFTDSHNLYNISMCLMLWHQGFRLLNLSLDIEIKKMVVKTGVWSKVVAIEEGPSAKFYAAVVSLGSYKTDGGYDAQFEQTPGRLSLRKKIEAQMRVETNCGRKQNQSRLSMCALARLMQENGSSKPGQISVQTEDSSFRTDTIDPSDDANKKVDSNNMNTPTVAAADYK</sequence>
<keyword evidence="4" id="KW-1185">Reference proteome</keyword>
<evidence type="ECO:0000313" key="3">
    <source>
        <dbReference type="EMBL" id="KAH0864854.1"/>
    </source>
</evidence>
<keyword evidence="2" id="KW-0812">Transmembrane</keyword>
<reference evidence="3 4" key="1">
    <citation type="submission" date="2021-05" db="EMBL/GenBank/DDBJ databases">
        <title>Genome Assembly of Synthetic Allotetraploid Brassica napus Reveals Homoeologous Exchanges between Subgenomes.</title>
        <authorList>
            <person name="Davis J.T."/>
        </authorList>
    </citation>
    <scope>NUCLEOTIDE SEQUENCE [LARGE SCALE GENOMIC DNA]</scope>
    <source>
        <strain evidence="4">cv. Da-Ae</strain>
        <tissue evidence="3">Seedling</tissue>
    </source>
</reference>
<dbReference type="InterPro" id="IPR027417">
    <property type="entry name" value="P-loop_NTPase"/>
</dbReference>
<keyword evidence="2" id="KW-1133">Transmembrane helix</keyword>
<feature type="compositionally biased region" description="Basic and acidic residues" evidence="1">
    <location>
        <begin position="362"/>
        <end position="380"/>
    </location>
</feature>